<evidence type="ECO:0000313" key="2">
    <source>
        <dbReference type="EMBL" id="AJF40839.1"/>
    </source>
</evidence>
<evidence type="ECO:0000313" key="3">
    <source>
        <dbReference type="Proteomes" id="UP000031804"/>
    </source>
</evidence>
<sequence>MKTKSNNRDDRVSHMLQWLRASGLFDGLPSTIERAISGYAMHMTRAACTKKYGKVDRSLKYFNTQLSRQRLFATMTMNILCHRLGINSNIGYVYIVSNPAYPGWFKVGAAKDAETRLITYQTSSPFRDFRLEWYMPCTNYKELEKQFHSISGFTHEWVNLPLKEVKEILLTLV</sequence>
<proteinExistence type="predicted"/>
<dbReference type="EMBL" id="KP280063">
    <property type="protein sequence ID" value="AJF40839.1"/>
    <property type="molecule type" value="Genomic_DNA"/>
</dbReference>
<organism evidence="2 3">
    <name type="scientific">Vibrio phage phi 3</name>
    <dbReference type="NCBI Taxonomy" id="1589298"/>
    <lineage>
        <taxon>Viruses</taxon>
        <taxon>Duplodnaviria</taxon>
        <taxon>Heunggongvirae</taxon>
        <taxon>Uroviricota</taxon>
        <taxon>Caudoviricetes</taxon>
        <taxon>Demerecviridae</taxon>
        <taxon>Ermolyevavirinae</taxon>
        <taxon>Jesfedecavirus</taxon>
        <taxon>Jesfedecavirus phi3</taxon>
    </lineage>
</organism>
<protein>
    <recommendedName>
        <fullName evidence="1">Bacteriophage T5 Orf172 DNA-binding domain-containing protein</fullName>
    </recommendedName>
</protein>
<gene>
    <name evidence="2" type="ORF">SBVP3_0072</name>
</gene>
<dbReference type="GeneID" id="26634142"/>
<keyword evidence="3" id="KW-1185">Reference proteome</keyword>
<dbReference type="RefSeq" id="YP_009207537.1">
    <property type="nucleotide sequence ID" value="NC_028895.1"/>
</dbReference>
<reference evidence="2 3" key="1">
    <citation type="submission" date="2014-12" db="EMBL/GenBank/DDBJ databases">
        <title>Complete genome sequences of three Vibrio cholerae specific bacteriophages.</title>
        <authorList>
            <person name="Bhandare S.G."/>
            <person name="Warry A."/>
            <person name="Emes R.D."/>
            <person name="Hooton S.P.T."/>
            <person name="Barrow P.A."/>
            <person name="Atterbury R.J."/>
        </authorList>
    </citation>
    <scope>NUCLEOTIDE SEQUENCE [LARGE SCALE GENOMIC DNA]</scope>
</reference>
<evidence type="ECO:0000259" key="1">
    <source>
        <dbReference type="Pfam" id="PF10544"/>
    </source>
</evidence>
<dbReference type="KEGG" id="vg:26634142"/>
<accession>A0A0B5HAR1</accession>
<feature type="domain" description="Bacteriophage T5 Orf172 DNA-binding" evidence="1">
    <location>
        <begin position="91"/>
        <end position="169"/>
    </location>
</feature>
<dbReference type="InterPro" id="IPR018306">
    <property type="entry name" value="Phage_T5_Orf172_DNA-bd"/>
</dbReference>
<dbReference type="OrthoDB" id="26915at10239"/>
<name>A0A0B5HAR1_9CAUD</name>
<dbReference type="Proteomes" id="UP000031804">
    <property type="component" value="Segment"/>
</dbReference>
<dbReference type="Pfam" id="PF10544">
    <property type="entry name" value="T5orf172"/>
    <property type="match status" value="1"/>
</dbReference>